<organism evidence="5 6">
    <name type="scientific">Mesorhizobium muleiense</name>
    <dbReference type="NCBI Taxonomy" id="1004279"/>
    <lineage>
        <taxon>Bacteria</taxon>
        <taxon>Pseudomonadati</taxon>
        <taxon>Pseudomonadota</taxon>
        <taxon>Alphaproteobacteria</taxon>
        <taxon>Hyphomicrobiales</taxon>
        <taxon>Phyllobacteriaceae</taxon>
        <taxon>Mesorhizobium</taxon>
    </lineage>
</organism>
<dbReference type="NCBIfam" id="NF006771">
    <property type="entry name" value="PRK09290.1-5"/>
    <property type="match status" value="1"/>
</dbReference>
<dbReference type="AlphaFoldDB" id="A0A1G9IY68"/>
<feature type="domain" description="Peptidase M20 dimerisation" evidence="4">
    <location>
        <begin position="215"/>
        <end position="313"/>
    </location>
</feature>
<dbReference type="InterPro" id="IPR036264">
    <property type="entry name" value="Bact_exopeptidase_dim_dom"/>
</dbReference>
<dbReference type="InterPro" id="IPR011650">
    <property type="entry name" value="Peptidase_M20_dimer"/>
</dbReference>
<gene>
    <name evidence="5" type="ORF">SAMN05428953_1329</name>
</gene>
<feature type="binding site" evidence="3">
    <location>
        <position position="87"/>
    </location>
    <ligand>
        <name>Zn(2+)</name>
        <dbReference type="ChEBI" id="CHEBI:29105"/>
        <label>1</label>
    </ligand>
</feature>
<feature type="binding site" evidence="3">
    <location>
        <position position="98"/>
    </location>
    <ligand>
        <name>Zn(2+)</name>
        <dbReference type="ChEBI" id="CHEBI:29105"/>
        <label>2</label>
    </ligand>
</feature>
<dbReference type="Pfam" id="PF01546">
    <property type="entry name" value="Peptidase_M20"/>
    <property type="match status" value="1"/>
</dbReference>
<dbReference type="CDD" id="cd03884">
    <property type="entry name" value="M20_bAS"/>
    <property type="match status" value="1"/>
</dbReference>
<feature type="binding site" evidence="3">
    <location>
        <position position="133"/>
    </location>
    <ligand>
        <name>Zn(2+)</name>
        <dbReference type="ChEBI" id="CHEBI:29105"/>
        <label>2</label>
    </ligand>
</feature>
<keyword evidence="3" id="KW-0479">Metal-binding</keyword>
<evidence type="ECO:0000256" key="2">
    <source>
        <dbReference type="ARBA" id="ARBA00022801"/>
    </source>
</evidence>
<dbReference type="InterPro" id="IPR010158">
    <property type="entry name" value="Amidase_Cbmase"/>
</dbReference>
<keyword evidence="2 5" id="KW-0378">Hydrolase</keyword>
<dbReference type="Proteomes" id="UP000198894">
    <property type="component" value="Unassembled WGS sequence"/>
</dbReference>
<keyword evidence="6" id="KW-1185">Reference proteome</keyword>
<dbReference type="NCBIfam" id="NF006769">
    <property type="entry name" value="PRK09290.1-3"/>
    <property type="match status" value="1"/>
</dbReference>
<evidence type="ECO:0000259" key="4">
    <source>
        <dbReference type="Pfam" id="PF07687"/>
    </source>
</evidence>
<comment type="cofactor">
    <cofactor evidence="3">
        <name>Zn(2+)</name>
        <dbReference type="ChEBI" id="CHEBI:29105"/>
    </cofactor>
    <text evidence="3">Binds 2 Zn(2+) ions per subunit.</text>
</comment>
<dbReference type="RefSeq" id="WP_091600274.1">
    <property type="nucleotide sequence ID" value="NZ_FNEE01000032.1"/>
</dbReference>
<evidence type="ECO:0000256" key="1">
    <source>
        <dbReference type="ARBA" id="ARBA00006153"/>
    </source>
</evidence>
<dbReference type="GO" id="GO:0016813">
    <property type="term" value="F:hydrolase activity, acting on carbon-nitrogen (but not peptide) bonds, in linear amidines"/>
    <property type="evidence" value="ECO:0007669"/>
    <property type="project" value="InterPro"/>
</dbReference>
<feature type="binding site" evidence="3">
    <location>
        <position position="194"/>
    </location>
    <ligand>
        <name>Zn(2+)</name>
        <dbReference type="ChEBI" id="CHEBI:29105"/>
        <label>1</label>
    </ligand>
</feature>
<evidence type="ECO:0000313" key="5">
    <source>
        <dbReference type="EMBL" id="SDL29774.1"/>
    </source>
</evidence>
<evidence type="ECO:0000256" key="3">
    <source>
        <dbReference type="PIRSR" id="PIRSR001235-1"/>
    </source>
</evidence>
<keyword evidence="3" id="KW-0862">Zinc</keyword>
<feature type="binding site" evidence="3">
    <location>
        <position position="386"/>
    </location>
    <ligand>
        <name>Zn(2+)</name>
        <dbReference type="ChEBI" id="CHEBI:29105"/>
        <label>2</label>
    </ligand>
</feature>
<name>A0A1G9IY68_9HYPH</name>
<reference evidence="6" key="1">
    <citation type="submission" date="2016-10" db="EMBL/GenBank/DDBJ databases">
        <authorList>
            <person name="Varghese N."/>
            <person name="Submissions S."/>
        </authorList>
    </citation>
    <scope>NUCLEOTIDE SEQUENCE [LARGE SCALE GENOMIC DNA]</scope>
    <source>
        <strain evidence="6">CGMCC 1.11022</strain>
    </source>
</reference>
<protein>
    <submittedName>
        <fullName evidence="5">N-carbamoyl-L-amino-acid hydrolase</fullName>
    </submittedName>
</protein>
<dbReference type="SUPFAM" id="SSF55031">
    <property type="entry name" value="Bacterial exopeptidase dimerisation domain"/>
    <property type="match status" value="1"/>
</dbReference>
<dbReference type="PANTHER" id="PTHR32494:SF5">
    <property type="entry name" value="ALLANTOATE AMIDOHYDROLASE"/>
    <property type="match status" value="1"/>
</dbReference>
<sequence length="416" mass="45320">MAAPGENLRINSDRLWDSIMEMAKIGPGVAGGNNRQTLTDADGEGRQLFKRWCEAAGLEMGLDEMGTMFARREGTDPDLPPVYVGSHLDTQPTGGKYDGVLGVLGGLEIVRSLNELGIKTKHPIVVTNWTNEEGARFAPAMMASGVFAGVLDQADVYEHVDKDGKKFGEELERIGWKGSEKVGARRIHAFFELHIEQGPILEDEGIDIGVVTHGQGLKWLQVTLTGKEAHTGSTPMPKRRNAGLGMARVIELVHEIAMDYQPDAVGAVGHMEVYPNSRNIIAGRTMFTIDIRSPEKEVLDAMDERIREGIDTICEALDIQYQIDQVGHFDPVTFDPGCVKAVRDAAERLGYTHRNIVSGAGHDACWINRVAPTAMVMCPCVDGLSHNEAEEITKEWAAAGADVLFHAVVETAEIVG</sequence>
<proteinExistence type="inferred from homology"/>
<dbReference type="InterPro" id="IPR002933">
    <property type="entry name" value="Peptidase_M20"/>
</dbReference>
<evidence type="ECO:0000313" key="6">
    <source>
        <dbReference type="Proteomes" id="UP000198894"/>
    </source>
</evidence>
<dbReference type="Gene3D" id="3.40.630.10">
    <property type="entry name" value="Zn peptidases"/>
    <property type="match status" value="1"/>
</dbReference>
<dbReference type="SUPFAM" id="SSF53187">
    <property type="entry name" value="Zn-dependent exopeptidases"/>
    <property type="match status" value="1"/>
</dbReference>
<feature type="binding site" evidence="3">
    <location>
        <position position="98"/>
    </location>
    <ligand>
        <name>Zn(2+)</name>
        <dbReference type="ChEBI" id="CHEBI:29105"/>
        <label>1</label>
    </ligand>
</feature>
<dbReference type="EMBL" id="FNEE01000032">
    <property type="protein sequence ID" value="SDL29774.1"/>
    <property type="molecule type" value="Genomic_DNA"/>
</dbReference>
<comment type="similarity">
    <text evidence="1">Belongs to the peptidase M20 family.</text>
</comment>
<dbReference type="PANTHER" id="PTHR32494">
    <property type="entry name" value="ALLANTOATE DEIMINASE-RELATED"/>
    <property type="match status" value="1"/>
</dbReference>
<accession>A0A1G9IY68</accession>
<dbReference type="Pfam" id="PF07687">
    <property type="entry name" value="M20_dimer"/>
    <property type="match status" value="1"/>
</dbReference>
<dbReference type="Gene3D" id="3.30.70.360">
    <property type="match status" value="1"/>
</dbReference>
<dbReference type="GO" id="GO:0046872">
    <property type="term" value="F:metal ion binding"/>
    <property type="evidence" value="ECO:0007669"/>
    <property type="project" value="UniProtKB-KW"/>
</dbReference>
<dbReference type="NCBIfam" id="TIGR01879">
    <property type="entry name" value="hydantase"/>
    <property type="match status" value="1"/>
</dbReference>
<dbReference type="PIRSF" id="PIRSF001235">
    <property type="entry name" value="Amidase_carbamoylase"/>
    <property type="match status" value="1"/>
</dbReference>